<name>A0A7J5TLD4_BIFBI</name>
<reference evidence="2 3" key="1">
    <citation type="journal article" date="2019" name="Nat. Med.">
        <title>A library of human gut bacterial isolates paired with longitudinal multiomics data enables mechanistic microbiome research.</title>
        <authorList>
            <person name="Poyet M."/>
            <person name="Groussin M."/>
            <person name="Gibbons S.M."/>
            <person name="Avila-Pacheco J."/>
            <person name="Jiang X."/>
            <person name="Kearney S.M."/>
            <person name="Perrotta A.R."/>
            <person name="Berdy B."/>
            <person name="Zhao S."/>
            <person name="Lieberman T.D."/>
            <person name="Swanson P.K."/>
            <person name="Smith M."/>
            <person name="Roesemann S."/>
            <person name="Alexander J.E."/>
            <person name="Rich S.A."/>
            <person name="Livny J."/>
            <person name="Vlamakis H."/>
            <person name="Clish C."/>
            <person name="Bullock K."/>
            <person name="Deik A."/>
            <person name="Scott J."/>
            <person name="Pierce K.A."/>
            <person name="Xavier R.J."/>
            <person name="Alm E.J."/>
        </authorList>
    </citation>
    <scope>NUCLEOTIDE SEQUENCE [LARGE SCALE GENOMIC DNA]</scope>
    <source>
        <strain evidence="2 3">BIOML-A13</strain>
    </source>
</reference>
<comment type="caution">
    <text evidence="2">The sequence shown here is derived from an EMBL/GenBank/DDBJ whole genome shotgun (WGS) entry which is preliminary data.</text>
</comment>
<feature type="non-terminal residue" evidence="2">
    <location>
        <position position="1"/>
    </location>
</feature>
<accession>A0A7J5TLD4</accession>
<gene>
    <name evidence="2" type="ORF">GBA83_10265</name>
</gene>
<feature type="transmembrane region" description="Helical" evidence="1">
    <location>
        <begin position="12"/>
        <end position="41"/>
    </location>
</feature>
<dbReference type="Proteomes" id="UP000451386">
    <property type="component" value="Unassembled WGS sequence"/>
</dbReference>
<dbReference type="AlphaFoldDB" id="A0A7J5TLD4"/>
<organism evidence="2 3">
    <name type="scientific">Bifidobacterium bifidum</name>
    <dbReference type="NCBI Taxonomy" id="1681"/>
    <lineage>
        <taxon>Bacteria</taxon>
        <taxon>Bacillati</taxon>
        <taxon>Actinomycetota</taxon>
        <taxon>Actinomycetes</taxon>
        <taxon>Bifidobacteriales</taxon>
        <taxon>Bifidobacteriaceae</taxon>
        <taxon>Bifidobacterium</taxon>
    </lineage>
</organism>
<keyword evidence="1" id="KW-0812">Transmembrane</keyword>
<dbReference type="EMBL" id="WDOP01000028">
    <property type="protein sequence ID" value="KAB7485531.1"/>
    <property type="molecule type" value="Genomic_DNA"/>
</dbReference>
<evidence type="ECO:0000313" key="3">
    <source>
        <dbReference type="Proteomes" id="UP000451386"/>
    </source>
</evidence>
<sequence length="71" mass="8061">LVLGSHDWHMWYFAGFVMIVFITAPVQNCAFLLLVAAYGYASFIWRYSRRMSSLPLVARTPLTHEGSEGHA</sequence>
<evidence type="ECO:0000313" key="2">
    <source>
        <dbReference type="EMBL" id="KAB7485531.1"/>
    </source>
</evidence>
<keyword evidence="1" id="KW-0472">Membrane</keyword>
<keyword evidence="1" id="KW-1133">Transmembrane helix</keyword>
<proteinExistence type="predicted"/>
<evidence type="ECO:0000256" key="1">
    <source>
        <dbReference type="SAM" id="Phobius"/>
    </source>
</evidence>
<protein>
    <submittedName>
        <fullName evidence="2">Polymerase</fullName>
    </submittedName>
</protein>